<dbReference type="InterPro" id="IPR008915">
    <property type="entry name" value="Peptidase_M50"/>
</dbReference>
<dbReference type="PANTHER" id="PTHR39188:SF3">
    <property type="entry name" value="STAGE IV SPORULATION PROTEIN FB"/>
    <property type="match status" value="1"/>
</dbReference>
<dbReference type="CDD" id="cd06164">
    <property type="entry name" value="S2P-M50_SpoIVFB_CBS"/>
    <property type="match status" value="1"/>
</dbReference>
<keyword evidence="5" id="KW-0645">Protease</keyword>
<dbReference type="AlphaFoldDB" id="A0A0F9TXP9"/>
<keyword evidence="11 15" id="KW-1133">Transmembrane helix</keyword>
<evidence type="ECO:0000256" key="10">
    <source>
        <dbReference type="ARBA" id="ARBA00022833"/>
    </source>
</evidence>
<keyword evidence="4" id="KW-1003">Cell membrane</keyword>
<dbReference type="SMART" id="SM00116">
    <property type="entry name" value="CBS"/>
    <property type="match status" value="2"/>
</dbReference>
<keyword evidence="6 15" id="KW-0812">Transmembrane</keyword>
<evidence type="ECO:0000256" key="13">
    <source>
        <dbReference type="ARBA" id="ARBA00023122"/>
    </source>
</evidence>
<dbReference type="SUPFAM" id="SSF54631">
    <property type="entry name" value="CBS-domain pair"/>
    <property type="match status" value="1"/>
</dbReference>
<evidence type="ECO:0000256" key="12">
    <source>
        <dbReference type="ARBA" id="ARBA00023049"/>
    </source>
</evidence>
<keyword evidence="12" id="KW-0482">Metalloprotease</keyword>
<reference evidence="17" key="1">
    <citation type="journal article" date="2015" name="Nature">
        <title>Complex archaea that bridge the gap between prokaryotes and eukaryotes.</title>
        <authorList>
            <person name="Spang A."/>
            <person name="Saw J.H."/>
            <person name="Jorgensen S.L."/>
            <person name="Zaremba-Niedzwiedzka K."/>
            <person name="Martijn J."/>
            <person name="Lind A.E."/>
            <person name="van Eijk R."/>
            <person name="Schleper C."/>
            <person name="Guy L."/>
            <person name="Ettema T.J."/>
        </authorList>
    </citation>
    <scope>NUCLEOTIDE SEQUENCE</scope>
</reference>
<feature type="transmembrane region" description="Helical" evidence="15">
    <location>
        <begin position="110"/>
        <end position="131"/>
    </location>
</feature>
<dbReference type="EMBL" id="LAZR01000953">
    <property type="protein sequence ID" value="KKN53896.1"/>
    <property type="molecule type" value="Genomic_DNA"/>
</dbReference>
<keyword evidence="13" id="KW-0129">CBS domain</keyword>
<dbReference type="Pfam" id="PF02163">
    <property type="entry name" value="Peptidase_M50"/>
    <property type="match status" value="2"/>
</dbReference>
<evidence type="ECO:0000256" key="9">
    <source>
        <dbReference type="ARBA" id="ARBA00022801"/>
    </source>
</evidence>
<proteinExistence type="inferred from homology"/>
<feature type="domain" description="CBS" evidence="16">
    <location>
        <begin position="250"/>
        <end position="306"/>
    </location>
</feature>
<keyword evidence="7" id="KW-0479">Metal-binding</keyword>
<accession>A0A0F9TXP9</accession>
<evidence type="ECO:0000256" key="15">
    <source>
        <dbReference type="SAM" id="Phobius"/>
    </source>
</evidence>
<evidence type="ECO:0000256" key="7">
    <source>
        <dbReference type="ARBA" id="ARBA00022723"/>
    </source>
</evidence>
<evidence type="ECO:0000256" key="3">
    <source>
        <dbReference type="ARBA" id="ARBA00007931"/>
    </source>
</evidence>
<dbReference type="InterPro" id="IPR016483">
    <property type="entry name" value="UCP006404_Pept_M50_CBS"/>
</dbReference>
<feature type="transmembrane region" description="Helical" evidence="15">
    <location>
        <begin position="137"/>
        <end position="158"/>
    </location>
</feature>
<keyword evidence="9" id="KW-0378">Hydrolase</keyword>
<comment type="subcellular location">
    <subcellularLocation>
        <location evidence="2">Cell membrane</location>
        <topology evidence="2">Multi-pass membrane protein</topology>
    </subcellularLocation>
</comment>
<evidence type="ECO:0000313" key="17">
    <source>
        <dbReference type="EMBL" id="KKN53896.1"/>
    </source>
</evidence>
<dbReference type="GO" id="GO:0006508">
    <property type="term" value="P:proteolysis"/>
    <property type="evidence" value="ECO:0007669"/>
    <property type="project" value="UniProtKB-KW"/>
</dbReference>
<feature type="transmembrane region" description="Helical" evidence="15">
    <location>
        <begin position="21"/>
        <end position="37"/>
    </location>
</feature>
<comment type="caution">
    <text evidence="17">The sequence shown here is derived from an EMBL/GenBank/DDBJ whole genome shotgun (WGS) entry which is preliminary data.</text>
</comment>
<dbReference type="InterPro" id="IPR000644">
    <property type="entry name" value="CBS_dom"/>
</dbReference>
<protein>
    <recommendedName>
        <fullName evidence="16">CBS domain-containing protein</fullName>
    </recommendedName>
</protein>
<dbReference type="Gene3D" id="3.10.580.10">
    <property type="entry name" value="CBS-domain"/>
    <property type="match status" value="1"/>
</dbReference>
<comment type="similarity">
    <text evidence="3">Belongs to the peptidase M50B family.</text>
</comment>
<comment type="cofactor">
    <cofactor evidence="1">
        <name>Zn(2+)</name>
        <dbReference type="ChEBI" id="CHEBI:29105"/>
    </cofactor>
</comment>
<keyword evidence="10" id="KW-0862">Zinc</keyword>
<name>A0A0F9TXP9_9ZZZZ</name>
<dbReference type="GO" id="GO:0008237">
    <property type="term" value="F:metallopeptidase activity"/>
    <property type="evidence" value="ECO:0007669"/>
    <property type="project" value="UniProtKB-KW"/>
</dbReference>
<dbReference type="GO" id="GO:0005886">
    <property type="term" value="C:plasma membrane"/>
    <property type="evidence" value="ECO:0007669"/>
    <property type="project" value="UniProtKB-SubCell"/>
</dbReference>
<gene>
    <name evidence="17" type="ORF">LCGC14_0597910</name>
</gene>
<feature type="domain" description="CBS" evidence="16">
    <location>
        <begin position="313"/>
        <end position="372"/>
    </location>
</feature>
<dbReference type="Pfam" id="PF00571">
    <property type="entry name" value="CBS"/>
    <property type="match status" value="2"/>
</dbReference>
<evidence type="ECO:0000256" key="4">
    <source>
        <dbReference type="ARBA" id="ARBA00022475"/>
    </source>
</evidence>
<feature type="transmembrane region" description="Helical" evidence="15">
    <location>
        <begin position="49"/>
        <end position="70"/>
    </location>
</feature>
<evidence type="ECO:0000256" key="11">
    <source>
        <dbReference type="ARBA" id="ARBA00022989"/>
    </source>
</evidence>
<evidence type="ECO:0000256" key="2">
    <source>
        <dbReference type="ARBA" id="ARBA00004651"/>
    </source>
</evidence>
<dbReference type="GO" id="GO:0046872">
    <property type="term" value="F:metal ion binding"/>
    <property type="evidence" value="ECO:0007669"/>
    <property type="project" value="UniProtKB-KW"/>
</dbReference>
<dbReference type="PIRSF" id="PIRSF006404">
    <property type="entry name" value="UCP006404_Pept_M50_CBS"/>
    <property type="match status" value="1"/>
</dbReference>
<evidence type="ECO:0000256" key="14">
    <source>
        <dbReference type="ARBA" id="ARBA00023136"/>
    </source>
</evidence>
<dbReference type="InterPro" id="IPR046342">
    <property type="entry name" value="CBS_dom_sf"/>
</dbReference>
<organism evidence="17">
    <name type="scientific">marine sediment metagenome</name>
    <dbReference type="NCBI Taxonomy" id="412755"/>
    <lineage>
        <taxon>unclassified sequences</taxon>
        <taxon>metagenomes</taxon>
        <taxon>ecological metagenomes</taxon>
    </lineage>
</organism>
<evidence type="ECO:0000256" key="8">
    <source>
        <dbReference type="ARBA" id="ARBA00022737"/>
    </source>
</evidence>
<evidence type="ECO:0000259" key="16">
    <source>
        <dbReference type="PROSITE" id="PS51371"/>
    </source>
</evidence>
<evidence type="ECO:0000256" key="1">
    <source>
        <dbReference type="ARBA" id="ARBA00001947"/>
    </source>
</evidence>
<keyword evidence="8" id="KW-0677">Repeat</keyword>
<dbReference type="PANTHER" id="PTHR39188">
    <property type="entry name" value="MEMBRANE-ASSOCIATED ZINC METALLOPROTEASE M50B"/>
    <property type="match status" value="1"/>
</dbReference>
<evidence type="ECO:0000256" key="6">
    <source>
        <dbReference type="ARBA" id="ARBA00022692"/>
    </source>
</evidence>
<dbReference type="PROSITE" id="PS51371">
    <property type="entry name" value="CBS"/>
    <property type="match status" value="2"/>
</dbReference>
<feature type="transmembrane region" description="Helical" evidence="15">
    <location>
        <begin position="190"/>
        <end position="208"/>
    </location>
</feature>
<evidence type="ECO:0000256" key="5">
    <source>
        <dbReference type="ARBA" id="ARBA00022670"/>
    </source>
</evidence>
<sequence>MRHSWRIAKVFGIDIKIDSSWIIIFTLFTWILSANYFPQRFQDWPHGLYWIIGIITSLLIFASVLVHELAHSLVALKQGEKVRSITLFLLGGVAQITEEPKRPMREFTMALVGPMTSFLIAFLFLMLSFILRGISEPLWASASYLAMINAVLAIFNLFPGFPMDGGRVLRSIIWKVTGNLKKATKIASRVGQGFAFFLIFIGILQILGANLLQGIWLIFIGWFLHSAAVRGYDHVMVQSLLKGVRAEDLMTKNFETVTADLSVQSLVDDYILKKRERVFLVSDKGSLKGIVCLEDVKSTPSEKWAETKVGEIMTPKEKLEAVSPDADGSQVLNSITTKDIHQIPVMEGEKIAGIICRSDILRFIQLRSELGV</sequence>
<keyword evidence="14 15" id="KW-0472">Membrane</keyword>